<gene>
    <name evidence="2" type="ORF">PCOR1329_LOCUS20640</name>
</gene>
<reference evidence="2" key="1">
    <citation type="submission" date="2023-10" db="EMBL/GenBank/DDBJ databases">
        <authorList>
            <person name="Chen Y."/>
            <person name="Shah S."/>
            <person name="Dougan E. K."/>
            <person name="Thang M."/>
            <person name="Chan C."/>
        </authorList>
    </citation>
    <scope>NUCLEOTIDE SEQUENCE [LARGE SCALE GENOMIC DNA]</scope>
</reference>
<feature type="region of interest" description="Disordered" evidence="1">
    <location>
        <begin position="1"/>
        <end position="23"/>
    </location>
</feature>
<comment type="caution">
    <text evidence="2">The sequence shown here is derived from an EMBL/GenBank/DDBJ whole genome shotgun (WGS) entry which is preliminary data.</text>
</comment>
<feature type="compositionally biased region" description="Basic and acidic residues" evidence="1">
    <location>
        <begin position="88"/>
        <end position="97"/>
    </location>
</feature>
<name>A0ABN9RJY9_9DINO</name>
<protein>
    <submittedName>
        <fullName evidence="2">Uncharacterized protein</fullName>
    </submittedName>
</protein>
<dbReference type="Proteomes" id="UP001189429">
    <property type="component" value="Unassembled WGS sequence"/>
</dbReference>
<feature type="region of interest" description="Disordered" evidence="1">
    <location>
        <begin position="84"/>
        <end position="165"/>
    </location>
</feature>
<evidence type="ECO:0000313" key="3">
    <source>
        <dbReference type="Proteomes" id="UP001189429"/>
    </source>
</evidence>
<organism evidence="2 3">
    <name type="scientific">Prorocentrum cordatum</name>
    <dbReference type="NCBI Taxonomy" id="2364126"/>
    <lineage>
        <taxon>Eukaryota</taxon>
        <taxon>Sar</taxon>
        <taxon>Alveolata</taxon>
        <taxon>Dinophyceae</taxon>
        <taxon>Prorocentrales</taxon>
        <taxon>Prorocentraceae</taxon>
        <taxon>Prorocentrum</taxon>
    </lineage>
</organism>
<evidence type="ECO:0000256" key="1">
    <source>
        <dbReference type="SAM" id="MobiDB-lite"/>
    </source>
</evidence>
<dbReference type="EMBL" id="CAUYUJ010006692">
    <property type="protein sequence ID" value="CAK0818300.1"/>
    <property type="molecule type" value="Genomic_DNA"/>
</dbReference>
<evidence type="ECO:0000313" key="2">
    <source>
        <dbReference type="EMBL" id="CAK0818300.1"/>
    </source>
</evidence>
<proteinExistence type="predicted"/>
<keyword evidence="3" id="KW-1185">Reference proteome</keyword>
<sequence length="165" mass="17564">MRIPEPRVRSRMSRQPAAGAFAAPELFPRVEQASGKAVGNQTSDIESTSVLSVESSMLPGACLGLHGTSAMVGEAERPPCTLLGHNRLSGEDRKEDLTSPGQGISRRPPVFDERERIPCSPGPSQFGREPARPTLPGEGAPSQARRRHAIRSLSAMGGRRLASSS</sequence>
<accession>A0ABN9RJY9</accession>